<keyword evidence="2" id="KW-0472">Membrane</keyword>
<feature type="chain" id="PRO_5041952534" evidence="3">
    <location>
        <begin position="32"/>
        <end position="394"/>
    </location>
</feature>
<gene>
    <name evidence="4" type="ORF">J2S41_001788</name>
</gene>
<keyword evidence="3" id="KW-0732">Signal</keyword>
<evidence type="ECO:0000256" key="3">
    <source>
        <dbReference type="SAM" id="SignalP"/>
    </source>
</evidence>
<dbReference type="Proteomes" id="UP001183643">
    <property type="component" value="Unassembled WGS sequence"/>
</dbReference>
<evidence type="ECO:0000256" key="2">
    <source>
        <dbReference type="SAM" id="Phobius"/>
    </source>
</evidence>
<comment type="caution">
    <text evidence="4">The sequence shown here is derived from an EMBL/GenBank/DDBJ whole genome shotgun (WGS) entry which is preliminary data.</text>
</comment>
<keyword evidence="2" id="KW-1133">Transmembrane helix</keyword>
<evidence type="ECO:0000313" key="5">
    <source>
        <dbReference type="Proteomes" id="UP001183643"/>
    </source>
</evidence>
<keyword evidence="5" id="KW-1185">Reference proteome</keyword>
<name>A0AAE4CAW9_9ACTN</name>
<evidence type="ECO:0000256" key="1">
    <source>
        <dbReference type="SAM" id="MobiDB-lite"/>
    </source>
</evidence>
<feature type="region of interest" description="Disordered" evidence="1">
    <location>
        <begin position="258"/>
        <end position="394"/>
    </location>
</feature>
<reference evidence="4" key="1">
    <citation type="submission" date="2023-07" db="EMBL/GenBank/DDBJ databases">
        <title>Sequencing the genomes of 1000 actinobacteria strains.</title>
        <authorList>
            <person name="Klenk H.-P."/>
        </authorList>
    </citation>
    <scope>NUCLEOTIDE SEQUENCE</scope>
    <source>
        <strain evidence="4">DSM 44707</strain>
    </source>
</reference>
<dbReference type="EMBL" id="JAVDYB010000001">
    <property type="protein sequence ID" value="MDR7275010.1"/>
    <property type="molecule type" value="Genomic_DNA"/>
</dbReference>
<feature type="compositionally biased region" description="Basic and acidic residues" evidence="1">
    <location>
        <begin position="344"/>
        <end position="394"/>
    </location>
</feature>
<proteinExistence type="predicted"/>
<sequence length="394" mass="40260">MADRTPRRALPVVLVVAAAALCLCAGLTVLAAVLAGQSRDGPQVGATGAPGTPDDELPAAEPPQADIQQIYSDARTSLRDGTAYVGSPKEVTVGETVHISARVCGELSTACAAGPPGVAPSSAGPVRSAPVFVGARVEAVAAAGADLTVMPTAGGVQPLISEEDWAEWEWAVTPARAGSLTLTVRFRVLLADSDESLVPDTLIRVPVEALPEPVQPVNPVRRAFDAVTGAVTALLGLLATIFSLLGLTAAGIWKAARNRRRRRRSASLEPGAEGPTRPPEPARRDVTPGPALRDAAPGPARHDVTPGPALRDAAPGPARHDVTPGPALRDAAPGAVWHDAAPGADRHDAAPRHDATAEAARHDAAPGSGRHDVVPGDDRPDGAADRTDTRPPAG</sequence>
<dbReference type="AlphaFoldDB" id="A0AAE4CAW9"/>
<keyword evidence="2" id="KW-0812">Transmembrane</keyword>
<evidence type="ECO:0000313" key="4">
    <source>
        <dbReference type="EMBL" id="MDR7275010.1"/>
    </source>
</evidence>
<feature type="signal peptide" evidence="3">
    <location>
        <begin position="1"/>
        <end position="31"/>
    </location>
</feature>
<dbReference type="RefSeq" id="WP_310365430.1">
    <property type="nucleotide sequence ID" value="NZ_JAVDYB010000001.1"/>
</dbReference>
<accession>A0AAE4CAW9</accession>
<protein>
    <submittedName>
        <fullName evidence="4">Uncharacterized protein</fullName>
    </submittedName>
</protein>
<organism evidence="4 5">
    <name type="scientific">Catenuloplanes atrovinosus</name>
    <dbReference type="NCBI Taxonomy" id="137266"/>
    <lineage>
        <taxon>Bacteria</taxon>
        <taxon>Bacillati</taxon>
        <taxon>Actinomycetota</taxon>
        <taxon>Actinomycetes</taxon>
        <taxon>Micromonosporales</taxon>
        <taxon>Micromonosporaceae</taxon>
        <taxon>Catenuloplanes</taxon>
    </lineage>
</organism>
<feature type="transmembrane region" description="Helical" evidence="2">
    <location>
        <begin position="230"/>
        <end position="253"/>
    </location>
</feature>